<reference evidence="2 3" key="1">
    <citation type="journal article" date="2018" name="Front. Microbiol.">
        <title>Genomic and genetic insights into a cosmopolitan fungus, Paecilomyces variotii (Eurotiales).</title>
        <authorList>
            <person name="Urquhart A.S."/>
            <person name="Mondo S.J."/>
            <person name="Makela M.R."/>
            <person name="Hane J.K."/>
            <person name="Wiebenga A."/>
            <person name="He G."/>
            <person name="Mihaltcheva S."/>
            <person name="Pangilinan J."/>
            <person name="Lipzen A."/>
            <person name="Barry K."/>
            <person name="de Vries R.P."/>
            <person name="Grigoriev I.V."/>
            <person name="Idnurm A."/>
        </authorList>
    </citation>
    <scope>NUCLEOTIDE SEQUENCE [LARGE SCALE GENOMIC DNA]</scope>
    <source>
        <strain evidence="2 3">CBS 101075</strain>
    </source>
</reference>
<keyword evidence="1" id="KW-1133">Transmembrane helix</keyword>
<dbReference type="Proteomes" id="UP000283841">
    <property type="component" value="Unassembled WGS sequence"/>
</dbReference>
<organism evidence="2 3">
    <name type="scientific">Byssochlamys spectabilis</name>
    <name type="common">Paecilomyces variotii</name>
    <dbReference type="NCBI Taxonomy" id="264951"/>
    <lineage>
        <taxon>Eukaryota</taxon>
        <taxon>Fungi</taxon>
        <taxon>Dikarya</taxon>
        <taxon>Ascomycota</taxon>
        <taxon>Pezizomycotina</taxon>
        <taxon>Eurotiomycetes</taxon>
        <taxon>Eurotiomycetidae</taxon>
        <taxon>Eurotiales</taxon>
        <taxon>Thermoascaceae</taxon>
        <taxon>Paecilomyces</taxon>
    </lineage>
</organism>
<comment type="caution">
    <text evidence="2">The sequence shown here is derived from an EMBL/GenBank/DDBJ whole genome shotgun (WGS) entry which is preliminary data.</text>
</comment>
<dbReference type="RefSeq" id="XP_028485671.1">
    <property type="nucleotide sequence ID" value="XM_028626368.1"/>
</dbReference>
<keyword evidence="1" id="KW-0472">Membrane</keyword>
<evidence type="ECO:0000256" key="1">
    <source>
        <dbReference type="SAM" id="Phobius"/>
    </source>
</evidence>
<name>A0A443HW21_BYSSP</name>
<keyword evidence="1" id="KW-0812">Transmembrane</keyword>
<dbReference type="EMBL" id="RCNU01000004">
    <property type="protein sequence ID" value="RWQ96026.1"/>
    <property type="molecule type" value="Genomic_DNA"/>
</dbReference>
<dbReference type="GeneID" id="39595645"/>
<gene>
    <name evidence="2" type="ORF">C8Q69DRAFT_228295</name>
</gene>
<accession>A0A443HW21</accession>
<protein>
    <submittedName>
        <fullName evidence="2">Uncharacterized protein</fullName>
    </submittedName>
</protein>
<keyword evidence="3" id="KW-1185">Reference proteome</keyword>
<dbReference type="VEuPathDB" id="FungiDB:C8Q69DRAFT_228295"/>
<feature type="transmembrane region" description="Helical" evidence="1">
    <location>
        <begin position="39"/>
        <end position="59"/>
    </location>
</feature>
<proteinExistence type="predicted"/>
<dbReference type="AlphaFoldDB" id="A0A443HW21"/>
<evidence type="ECO:0000313" key="2">
    <source>
        <dbReference type="EMBL" id="RWQ96026.1"/>
    </source>
</evidence>
<sequence>MAGFLDYHFVVDQLCLGFLNSQVTLSVGRMWPSRREMEYFSSIILACSMYICLLIFTAMNHKPVPLSPKVDRLLKDAMHLRRVCDLYSKFYGHPPLFERIYDIAHMIIHSFGYIERSSRLYGLDPAGMQRLISTLDHCVLRVAQLKQIFLQMPDSWLLSTRQKKDHMRREMEALANSLVAFKRIYFLLDEIDALVMAFEKVNRPVILSGLGISVPAYLVR</sequence>
<evidence type="ECO:0000313" key="3">
    <source>
        <dbReference type="Proteomes" id="UP000283841"/>
    </source>
</evidence>